<dbReference type="RefSeq" id="WP_102937109.1">
    <property type="nucleotide sequence ID" value="NZ_LJIW01000002.1"/>
</dbReference>
<comment type="caution">
    <text evidence="2">The sequence shown here is derived from an EMBL/GenBank/DDBJ whole genome shotgun (WGS) entry which is preliminary data.</text>
</comment>
<gene>
    <name evidence="2" type="ORF">SMF913_27821</name>
</gene>
<dbReference type="EMBL" id="LJIW01000002">
    <property type="protein sequence ID" value="PNG92356.1"/>
    <property type="molecule type" value="Genomic_DNA"/>
</dbReference>
<dbReference type="SUPFAM" id="SSF54637">
    <property type="entry name" value="Thioesterase/thiol ester dehydrase-isomerase"/>
    <property type="match status" value="1"/>
</dbReference>
<name>A0A2J7YWG4_STRMQ</name>
<accession>A0A2J7YWG4</accession>
<protein>
    <submittedName>
        <fullName evidence="2">3-hydroxyacyl-[acyl-carrier-protein] dehydratase FabZ</fullName>
    </submittedName>
</protein>
<dbReference type="AlphaFoldDB" id="A0A2J7YWG4"/>
<organism evidence="2 3">
    <name type="scientific">Streptomyces malaysiensis</name>
    <dbReference type="NCBI Taxonomy" id="92644"/>
    <lineage>
        <taxon>Bacteria</taxon>
        <taxon>Bacillati</taxon>
        <taxon>Actinomycetota</taxon>
        <taxon>Actinomycetes</taxon>
        <taxon>Kitasatosporales</taxon>
        <taxon>Streptomycetaceae</taxon>
        <taxon>Streptomyces</taxon>
        <taxon>Streptomyces violaceusniger group</taxon>
    </lineage>
</organism>
<dbReference type="Pfam" id="PF22818">
    <property type="entry name" value="ApeI-like"/>
    <property type="match status" value="1"/>
</dbReference>
<dbReference type="InterPro" id="IPR054545">
    <property type="entry name" value="ApeI-like"/>
</dbReference>
<reference evidence="2 3" key="1">
    <citation type="submission" date="2015-09" db="EMBL/GenBank/DDBJ databases">
        <title>Genome sequence, genome mining and natural product profiling of a biocontrol bacterium Streptomyces malaysiensis F913.</title>
        <authorList>
            <person name="Xu Y."/>
            <person name="Wei J."/>
            <person name="Xie J."/>
            <person name="Li T."/>
            <person name="Zhou Z."/>
        </authorList>
    </citation>
    <scope>NUCLEOTIDE SEQUENCE [LARGE SCALE GENOMIC DNA]</scope>
    <source>
        <strain evidence="2 3">F913</strain>
    </source>
</reference>
<feature type="domain" description="ApeI dehydratase-like" evidence="1">
    <location>
        <begin position="43"/>
        <end position="130"/>
    </location>
</feature>
<evidence type="ECO:0000313" key="3">
    <source>
        <dbReference type="Proteomes" id="UP000236520"/>
    </source>
</evidence>
<dbReference type="Proteomes" id="UP000236520">
    <property type="component" value="Unassembled WGS sequence"/>
</dbReference>
<sequence length="147" mass="15342">MTGTATGGTSTDAITSTNSPVRAVPEVVRRASADAGRPGLSSEVRFRIAPEEPVFAGHYPDFPIFPGVCVVECAHRAALATAPGAGTIELRALESARFIGPVFPGDVLTVRADWKPADGGWTYTATAATERGTSAKVRLGFRTEVTP</sequence>
<proteinExistence type="predicted"/>
<evidence type="ECO:0000313" key="2">
    <source>
        <dbReference type="EMBL" id="PNG92356.1"/>
    </source>
</evidence>
<dbReference type="InterPro" id="IPR029069">
    <property type="entry name" value="HotDog_dom_sf"/>
</dbReference>
<dbReference type="Gene3D" id="3.10.129.10">
    <property type="entry name" value="Hotdog Thioesterase"/>
    <property type="match status" value="1"/>
</dbReference>
<keyword evidence="3" id="KW-1185">Reference proteome</keyword>
<evidence type="ECO:0000259" key="1">
    <source>
        <dbReference type="Pfam" id="PF22818"/>
    </source>
</evidence>